<feature type="region of interest" description="Disordered" evidence="1">
    <location>
        <begin position="36"/>
        <end position="67"/>
    </location>
</feature>
<organism evidence="2 3">
    <name type="scientific">Puccinia coronata f. sp. avenae</name>
    <dbReference type="NCBI Taxonomy" id="200324"/>
    <lineage>
        <taxon>Eukaryota</taxon>
        <taxon>Fungi</taxon>
        <taxon>Dikarya</taxon>
        <taxon>Basidiomycota</taxon>
        <taxon>Pucciniomycotina</taxon>
        <taxon>Pucciniomycetes</taxon>
        <taxon>Pucciniales</taxon>
        <taxon>Pucciniaceae</taxon>
        <taxon>Puccinia</taxon>
    </lineage>
</organism>
<gene>
    <name evidence="2" type="ORF">PCASD_02009</name>
</gene>
<name>A0A2N5VHE8_9BASI</name>
<sequence length="276" mass="29860">MSNGEVEYRNRFFYLRVPPRVPSPPIANNDVITINSIGSGGPNEPIEIYDGSSEAASTNHLDPSLRHASINGDARIPTPGIPSPIICQTAPPGLIPTQPAPAVEPDIPVPALNEPEIPPAYDAASAPRPFPAPVFPTPRQLPVIPSVSNLALHSYIRYATGQPQVDDDHLRAFKSPLPVLVSDIPERREPPVEDGNSQDSGMVIFESSVVEARLYVKKALLDYFTTLSSFPLSSTGACKEYRALAGKQVYAQIMNIFDGCLATAEEVEFTRVSFSE</sequence>
<dbReference type="EMBL" id="PGCI01000016">
    <property type="protein sequence ID" value="PLW49438.1"/>
    <property type="molecule type" value="Genomic_DNA"/>
</dbReference>
<evidence type="ECO:0000313" key="3">
    <source>
        <dbReference type="Proteomes" id="UP000235392"/>
    </source>
</evidence>
<accession>A0A2N5VHE8</accession>
<protein>
    <submittedName>
        <fullName evidence="2">Uncharacterized protein</fullName>
    </submittedName>
</protein>
<dbReference type="Proteomes" id="UP000235392">
    <property type="component" value="Unassembled WGS sequence"/>
</dbReference>
<evidence type="ECO:0000313" key="2">
    <source>
        <dbReference type="EMBL" id="PLW49438.1"/>
    </source>
</evidence>
<evidence type="ECO:0000256" key="1">
    <source>
        <dbReference type="SAM" id="MobiDB-lite"/>
    </source>
</evidence>
<comment type="caution">
    <text evidence="2">The sequence shown here is derived from an EMBL/GenBank/DDBJ whole genome shotgun (WGS) entry which is preliminary data.</text>
</comment>
<dbReference type="AlphaFoldDB" id="A0A2N5VHE8"/>
<proteinExistence type="predicted"/>
<reference evidence="2 3" key="1">
    <citation type="submission" date="2017-11" db="EMBL/GenBank/DDBJ databases">
        <title>De novo assembly and phasing of dikaryotic genomes from two isolates of Puccinia coronata f. sp. avenae, the causal agent of oat crown rust.</title>
        <authorList>
            <person name="Miller M.E."/>
            <person name="Zhang Y."/>
            <person name="Omidvar V."/>
            <person name="Sperschneider J."/>
            <person name="Schwessinger B."/>
            <person name="Raley C."/>
            <person name="Palmer J.M."/>
            <person name="Garnica D."/>
            <person name="Upadhyaya N."/>
            <person name="Rathjen J."/>
            <person name="Taylor J.M."/>
            <person name="Park R.F."/>
            <person name="Dodds P.N."/>
            <person name="Hirsch C.D."/>
            <person name="Kianian S.F."/>
            <person name="Figueroa M."/>
        </authorList>
    </citation>
    <scope>NUCLEOTIDE SEQUENCE [LARGE SCALE GENOMIC DNA]</scope>
    <source>
        <strain evidence="2">12SD80</strain>
    </source>
</reference>